<dbReference type="OrthoDB" id="9789238at2"/>
<dbReference type="InterPro" id="IPR003594">
    <property type="entry name" value="HATPase_dom"/>
</dbReference>
<dbReference type="Gene3D" id="6.10.250.2580">
    <property type="match status" value="1"/>
</dbReference>
<evidence type="ECO:0000256" key="13">
    <source>
        <dbReference type="ARBA" id="ARBA00070616"/>
    </source>
</evidence>
<dbReference type="SUPFAM" id="SSF55785">
    <property type="entry name" value="PYP-like sensor domain (PAS domain)"/>
    <property type="match status" value="2"/>
</dbReference>
<dbReference type="EC" id="2.7.13.3" evidence="3"/>
<keyword evidence="11" id="KW-0902">Two-component regulatory system</keyword>
<evidence type="ECO:0000256" key="2">
    <source>
        <dbReference type="ARBA" id="ARBA00001971"/>
    </source>
</evidence>
<dbReference type="SMART" id="SM00388">
    <property type="entry name" value="HisKA"/>
    <property type="match status" value="1"/>
</dbReference>
<dbReference type="Proteomes" id="UP000244755">
    <property type="component" value="Chromosome 1"/>
</dbReference>
<dbReference type="InterPro" id="IPR003661">
    <property type="entry name" value="HisK_dim/P_dom"/>
</dbReference>
<accession>A0A2R4WNF1</accession>
<dbReference type="NCBIfam" id="TIGR00229">
    <property type="entry name" value="sensory_box"/>
    <property type="match status" value="2"/>
</dbReference>
<dbReference type="SMART" id="SM00387">
    <property type="entry name" value="HATPase_c"/>
    <property type="match status" value="1"/>
</dbReference>
<comment type="catalytic activity">
    <reaction evidence="1">
        <text>ATP + protein L-histidine = ADP + protein N-phospho-L-histidine.</text>
        <dbReference type="EC" id="2.7.13.3"/>
    </reaction>
</comment>
<evidence type="ECO:0000256" key="5">
    <source>
        <dbReference type="ARBA" id="ARBA00022617"/>
    </source>
</evidence>
<dbReference type="Gene3D" id="1.10.287.130">
    <property type="match status" value="1"/>
</dbReference>
<dbReference type="GO" id="GO:0005524">
    <property type="term" value="F:ATP binding"/>
    <property type="evidence" value="ECO:0007669"/>
    <property type="project" value="UniProtKB-KW"/>
</dbReference>
<keyword evidence="5" id="KW-0479">Metal-binding</keyword>
<dbReference type="Pfam" id="PF00512">
    <property type="entry name" value="HisKA"/>
    <property type="match status" value="1"/>
</dbReference>
<dbReference type="AlphaFoldDB" id="A0A2R4WNF1"/>
<feature type="domain" description="PAC" evidence="16">
    <location>
        <begin position="93"/>
        <end position="145"/>
    </location>
</feature>
<dbReference type="RefSeq" id="WP_099954872.1">
    <property type="nucleotide sequence ID" value="NZ_CP028843.1"/>
</dbReference>
<dbReference type="Gene3D" id="3.30.450.20">
    <property type="entry name" value="PAS domain"/>
    <property type="match status" value="2"/>
</dbReference>
<dbReference type="GO" id="GO:0000155">
    <property type="term" value="F:phosphorelay sensor kinase activity"/>
    <property type="evidence" value="ECO:0007669"/>
    <property type="project" value="InterPro"/>
</dbReference>
<dbReference type="PROSITE" id="PS50109">
    <property type="entry name" value="HIS_KIN"/>
    <property type="match status" value="1"/>
</dbReference>
<evidence type="ECO:0000259" key="14">
    <source>
        <dbReference type="PROSITE" id="PS50109"/>
    </source>
</evidence>
<dbReference type="PROSITE" id="PS50113">
    <property type="entry name" value="PAC"/>
    <property type="match status" value="2"/>
</dbReference>
<dbReference type="CDD" id="cd00130">
    <property type="entry name" value="PAS"/>
    <property type="match status" value="2"/>
</dbReference>
<comment type="function">
    <text evidence="12">Putative oxygen sensor; modulates the activity of FixJ, a transcriptional activator of nitrogen fixation fixK gene. FixL probably acts as a kinase that phosphorylates FixJ.</text>
</comment>
<dbReference type="InterPro" id="IPR013767">
    <property type="entry name" value="PAS_fold"/>
</dbReference>
<keyword evidence="9" id="KW-0067">ATP-binding</keyword>
<evidence type="ECO:0000259" key="15">
    <source>
        <dbReference type="PROSITE" id="PS50112"/>
    </source>
</evidence>
<evidence type="ECO:0000256" key="3">
    <source>
        <dbReference type="ARBA" id="ARBA00012438"/>
    </source>
</evidence>
<evidence type="ECO:0000256" key="4">
    <source>
        <dbReference type="ARBA" id="ARBA00022553"/>
    </source>
</evidence>
<feature type="domain" description="Histidine kinase" evidence="14">
    <location>
        <begin position="293"/>
        <end position="510"/>
    </location>
</feature>
<evidence type="ECO:0000259" key="16">
    <source>
        <dbReference type="PROSITE" id="PS50113"/>
    </source>
</evidence>
<dbReference type="Pfam" id="PF00989">
    <property type="entry name" value="PAS"/>
    <property type="match status" value="1"/>
</dbReference>
<dbReference type="InterPro" id="IPR013655">
    <property type="entry name" value="PAS_fold_3"/>
</dbReference>
<dbReference type="Gene3D" id="2.10.70.100">
    <property type="match status" value="1"/>
</dbReference>
<dbReference type="Gene3D" id="3.30.565.10">
    <property type="entry name" value="Histidine kinase-like ATPase, C-terminal domain"/>
    <property type="match status" value="1"/>
</dbReference>
<dbReference type="PANTHER" id="PTHR43065:SF46">
    <property type="entry name" value="C4-DICARBOXYLATE TRANSPORT SENSOR PROTEIN DCTB"/>
    <property type="match status" value="1"/>
</dbReference>
<protein>
    <recommendedName>
        <fullName evidence="13">Sensor protein FixL</fullName>
        <ecNumber evidence="3">2.7.13.3</ecNumber>
    </recommendedName>
</protein>
<feature type="domain" description="PAS" evidence="15">
    <location>
        <begin position="146"/>
        <end position="199"/>
    </location>
</feature>
<dbReference type="CDD" id="cd00082">
    <property type="entry name" value="HisKA"/>
    <property type="match status" value="1"/>
</dbReference>
<proteinExistence type="predicted"/>
<keyword evidence="7" id="KW-0547">Nucleotide-binding</keyword>
<dbReference type="InterPro" id="IPR004358">
    <property type="entry name" value="Sig_transdc_His_kin-like_C"/>
</dbReference>
<evidence type="ECO:0000256" key="7">
    <source>
        <dbReference type="ARBA" id="ARBA00022741"/>
    </source>
</evidence>
<dbReference type="InterPro" id="IPR000700">
    <property type="entry name" value="PAS-assoc_C"/>
</dbReference>
<dbReference type="SUPFAM" id="SSF55874">
    <property type="entry name" value="ATPase domain of HSP90 chaperone/DNA topoisomerase II/histidine kinase"/>
    <property type="match status" value="1"/>
</dbReference>
<evidence type="ECO:0000256" key="8">
    <source>
        <dbReference type="ARBA" id="ARBA00022777"/>
    </source>
</evidence>
<dbReference type="SMART" id="SM00091">
    <property type="entry name" value="PAS"/>
    <property type="match status" value="2"/>
</dbReference>
<keyword evidence="18" id="KW-1185">Reference proteome</keyword>
<dbReference type="FunFam" id="1.10.287.130:FF:000055">
    <property type="entry name" value="Two-component sensor histidine kinase"/>
    <property type="match status" value="1"/>
</dbReference>
<dbReference type="EMBL" id="CP028843">
    <property type="protein sequence ID" value="AWB23074.1"/>
    <property type="molecule type" value="Genomic_DNA"/>
</dbReference>
<evidence type="ECO:0000256" key="11">
    <source>
        <dbReference type="ARBA" id="ARBA00023012"/>
    </source>
</evidence>
<dbReference type="InterPro" id="IPR035965">
    <property type="entry name" value="PAS-like_dom_sf"/>
</dbReference>
<gene>
    <name evidence="17" type="ORF">DA075_21000</name>
</gene>
<evidence type="ECO:0000256" key="10">
    <source>
        <dbReference type="ARBA" id="ARBA00023004"/>
    </source>
</evidence>
<name>A0A2R4WNF1_9HYPH</name>
<dbReference type="SUPFAM" id="SSF47384">
    <property type="entry name" value="Homodimeric domain of signal transducing histidine kinase"/>
    <property type="match status" value="1"/>
</dbReference>
<dbReference type="Pfam" id="PF02518">
    <property type="entry name" value="HATPase_c"/>
    <property type="match status" value="1"/>
</dbReference>
<dbReference type="InterPro" id="IPR001610">
    <property type="entry name" value="PAC"/>
</dbReference>
<dbReference type="GO" id="GO:0006355">
    <property type="term" value="P:regulation of DNA-templated transcription"/>
    <property type="evidence" value="ECO:0007669"/>
    <property type="project" value="InterPro"/>
</dbReference>
<dbReference type="SMART" id="SM00086">
    <property type="entry name" value="PAC"/>
    <property type="match status" value="2"/>
</dbReference>
<keyword evidence="4" id="KW-0597">Phosphoprotein</keyword>
<keyword evidence="5" id="KW-0349">Heme</keyword>
<sequence>MIDPVTTTPADPGGTDRLSTDELRHTLDEVGVCIWSLDLPTNRITVSSACARLFGVPSERLTSFAATQSLVHPDDRRARAEAIERTLREGGAYEIDYRVVRPDGETCWLRSRGRVLLGADGRACRHRGIVVSIDEQKRVEADLRAREAHLRSILDTVPDAMVVIDEGGLIHWFSAAAERLFGYAAEEVIGQNVRILMPEPRRTEHDGYLARYRRTGERRIIGTSRVVTGCRRDRSTFLMELAVGEMRSGRQVFFTGFINDLTEHQQIQARLQELQSELVHVSRLSAMGEMASTLAHELNQPLGAIANYTKGCRRLLAHPDPDPGTVATAVDVLDKVAEQALRAGQIIRRLRDFVARGETERRVEPVARLIEDACALAMVGAREQGIALHLALDRRVGSVLADRVQIQQVLVNLIRNAREAMARSPRRRLGIDARLLAPDRVEIAVSDTGPGIADEVAGRLFQPFVSTKPGGMGVGLSICRTISEAHGGRLEVERNEAGGATFRLTLPAAKDEEPGHGG</sequence>
<reference evidence="17 18" key="1">
    <citation type="submission" date="2018-04" db="EMBL/GenBank/DDBJ databases">
        <title>Methylobacterium sp. PR1016A genome.</title>
        <authorList>
            <person name="Park W."/>
        </authorList>
    </citation>
    <scope>NUCLEOTIDE SEQUENCE [LARGE SCALE GENOMIC DNA]</scope>
    <source>
        <strain evidence="17 18">PR1016A</strain>
    </source>
</reference>
<dbReference type="InterPro" id="IPR000014">
    <property type="entry name" value="PAS"/>
</dbReference>
<dbReference type="InterPro" id="IPR036097">
    <property type="entry name" value="HisK_dim/P_sf"/>
</dbReference>
<keyword evidence="6" id="KW-0808">Transferase</keyword>
<organism evidence="17 18">
    <name type="scientific">Methylobacterium currus</name>
    <dbReference type="NCBI Taxonomy" id="2051553"/>
    <lineage>
        <taxon>Bacteria</taxon>
        <taxon>Pseudomonadati</taxon>
        <taxon>Pseudomonadota</taxon>
        <taxon>Alphaproteobacteria</taxon>
        <taxon>Hyphomicrobiales</taxon>
        <taxon>Methylobacteriaceae</taxon>
        <taxon>Methylobacterium</taxon>
    </lineage>
</organism>
<evidence type="ECO:0000256" key="12">
    <source>
        <dbReference type="ARBA" id="ARBA00059827"/>
    </source>
</evidence>
<feature type="domain" description="PAS" evidence="15">
    <location>
        <begin position="19"/>
        <end position="90"/>
    </location>
</feature>
<keyword evidence="8" id="KW-0418">Kinase</keyword>
<evidence type="ECO:0000256" key="6">
    <source>
        <dbReference type="ARBA" id="ARBA00022679"/>
    </source>
</evidence>
<evidence type="ECO:0000256" key="1">
    <source>
        <dbReference type="ARBA" id="ARBA00000085"/>
    </source>
</evidence>
<evidence type="ECO:0000313" key="18">
    <source>
        <dbReference type="Proteomes" id="UP000244755"/>
    </source>
</evidence>
<dbReference type="InterPro" id="IPR005467">
    <property type="entry name" value="His_kinase_dom"/>
</dbReference>
<keyword evidence="10" id="KW-0408">Iron</keyword>
<comment type="cofactor">
    <cofactor evidence="2">
        <name>heme</name>
        <dbReference type="ChEBI" id="CHEBI:30413"/>
    </cofactor>
</comment>
<dbReference type="InterPro" id="IPR036890">
    <property type="entry name" value="HATPase_C_sf"/>
</dbReference>
<evidence type="ECO:0000313" key="17">
    <source>
        <dbReference type="EMBL" id="AWB23074.1"/>
    </source>
</evidence>
<dbReference type="Pfam" id="PF08447">
    <property type="entry name" value="PAS_3"/>
    <property type="match status" value="1"/>
</dbReference>
<feature type="domain" description="PAC" evidence="16">
    <location>
        <begin position="214"/>
        <end position="273"/>
    </location>
</feature>
<dbReference type="PROSITE" id="PS50112">
    <property type="entry name" value="PAS"/>
    <property type="match status" value="2"/>
</dbReference>
<dbReference type="PRINTS" id="PR00344">
    <property type="entry name" value="BCTRLSENSOR"/>
</dbReference>
<dbReference type="PANTHER" id="PTHR43065">
    <property type="entry name" value="SENSOR HISTIDINE KINASE"/>
    <property type="match status" value="1"/>
</dbReference>
<dbReference type="KEGG" id="mee:DA075_21000"/>
<evidence type="ECO:0000256" key="9">
    <source>
        <dbReference type="ARBA" id="ARBA00022840"/>
    </source>
</evidence>
<dbReference type="FunFam" id="3.30.450.20:FF:000060">
    <property type="entry name" value="Sensor protein FixL"/>
    <property type="match status" value="1"/>
</dbReference>